<evidence type="ECO:0000256" key="1">
    <source>
        <dbReference type="SAM" id="SignalP"/>
    </source>
</evidence>
<evidence type="ECO:0000313" key="3">
    <source>
        <dbReference type="EMBL" id="MDP1028654.1"/>
    </source>
</evidence>
<dbReference type="NCBIfam" id="TIGR02595">
    <property type="entry name" value="PEP_CTERM"/>
    <property type="match status" value="1"/>
</dbReference>
<dbReference type="Proteomes" id="UP001230685">
    <property type="component" value="Unassembled WGS sequence"/>
</dbReference>
<feature type="domain" description="Ice-binding protein C-terminal" evidence="2">
    <location>
        <begin position="217"/>
        <end position="242"/>
    </location>
</feature>
<organism evidence="3 4">
    <name type="scientific">Sphingomonas aurea</name>
    <dbReference type="NCBI Taxonomy" id="3063994"/>
    <lineage>
        <taxon>Bacteria</taxon>
        <taxon>Pseudomonadati</taxon>
        <taxon>Pseudomonadota</taxon>
        <taxon>Alphaproteobacteria</taxon>
        <taxon>Sphingomonadales</taxon>
        <taxon>Sphingomonadaceae</taxon>
        <taxon>Sphingomonas</taxon>
    </lineage>
</organism>
<dbReference type="InterPro" id="IPR013424">
    <property type="entry name" value="Ice-binding_C"/>
</dbReference>
<feature type="chain" id="PRO_5046942524" evidence="1">
    <location>
        <begin position="23"/>
        <end position="250"/>
    </location>
</feature>
<dbReference type="Pfam" id="PF07589">
    <property type="entry name" value="PEP-CTERM"/>
    <property type="match status" value="1"/>
</dbReference>
<proteinExistence type="predicted"/>
<comment type="caution">
    <text evidence="3">The sequence shown here is derived from an EMBL/GenBank/DDBJ whole genome shotgun (WGS) entry which is preliminary data.</text>
</comment>
<dbReference type="NCBIfam" id="NF035944">
    <property type="entry name" value="PEPxxWA-CTERM"/>
    <property type="match status" value="1"/>
</dbReference>
<sequence length="250" mass="26401">MNKFLHIGLAASALIAAAPASAADFVFDTVTAGKVAGSGNGNSFTYTATSGKEVLSVKATAWSLGFDGKYTASELASWGTNGLGVYQPGERTDGAYHQIDNVNGWEFIVLQFDRAVTLNSATLNPYQLADRSYTDSDAFIGWDNVAGAWNQTLTSQSIGALTLDGYFNTDNTKFATNKQTTNLPASITGNMWVIGASVNGPDNLNDAFKLAQLTVTAVPEPATWAMMLVGFGMVGAAARYRRRKAVAAIA</sequence>
<protein>
    <submittedName>
        <fullName evidence="3">PEPxxWA-CTERM sorting domain-containing protein</fullName>
    </submittedName>
</protein>
<keyword evidence="1" id="KW-0732">Signal</keyword>
<accession>A0ABT9ENW8</accession>
<dbReference type="RefSeq" id="WP_305174391.1">
    <property type="nucleotide sequence ID" value="NZ_JAUUDS010000012.1"/>
</dbReference>
<evidence type="ECO:0000313" key="4">
    <source>
        <dbReference type="Proteomes" id="UP001230685"/>
    </source>
</evidence>
<keyword evidence="4" id="KW-1185">Reference proteome</keyword>
<feature type="signal peptide" evidence="1">
    <location>
        <begin position="1"/>
        <end position="22"/>
    </location>
</feature>
<reference evidence="3 4" key="1">
    <citation type="submission" date="2023-07" db="EMBL/GenBank/DDBJ databases">
        <authorList>
            <person name="Kim M.K."/>
        </authorList>
    </citation>
    <scope>NUCLEOTIDE SEQUENCE [LARGE SCALE GENOMIC DNA]</scope>
    <source>
        <strain evidence="3 4">KR1UV-12</strain>
    </source>
</reference>
<dbReference type="EMBL" id="JAUUDS010000012">
    <property type="protein sequence ID" value="MDP1028654.1"/>
    <property type="molecule type" value="Genomic_DNA"/>
</dbReference>
<evidence type="ECO:0000259" key="2">
    <source>
        <dbReference type="Pfam" id="PF07589"/>
    </source>
</evidence>
<name>A0ABT9ENW8_9SPHN</name>
<gene>
    <name evidence="3" type="ORF">Q5H91_15645</name>
</gene>